<dbReference type="Proteomes" id="UP000294933">
    <property type="component" value="Unassembled WGS sequence"/>
</dbReference>
<protein>
    <recommendedName>
        <fullName evidence="4">Secreted protein</fullName>
    </recommendedName>
</protein>
<feature type="signal peptide" evidence="1">
    <location>
        <begin position="1"/>
        <end position="21"/>
    </location>
</feature>
<dbReference type="EMBL" id="ML170408">
    <property type="protein sequence ID" value="TDL14009.1"/>
    <property type="molecule type" value="Genomic_DNA"/>
</dbReference>
<evidence type="ECO:0000256" key="1">
    <source>
        <dbReference type="SAM" id="SignalP"/>
    </source>
</evidence>
<name>A0A4Y7PHG9_9AGAM</name>
<dbReference type="VEuPathDB" id="FungiDB:BD410DRAFT_797394"/>
<evidence type="ECO:0008006" key="4">
    <source>
        <dbReference type="Google" id="ProtNLM"/>
    </source>
</evidence>
<evidence type="ECO:0000313" key="2">
    <source>
        <dbReference type="EMBL" id="TDL14009.1"/>
    </source>
</evidence>
<gene>
    <name evidence="2" type="ORF">BD410DRAFT_797394</name>
</gene>
<dbReference type="AlphaFoldDB" id="A0A4Y7PHG9"/>
<evidence type="ECO:0000313" key="3">
    <source>
        <dbReference type="Proteomes" id="UP000294933"/>
    </source>
</evidence>
<keyword evidence="1" id="KW-0732">Signal</keyword>
<proteinExistence type="predicted"/>
<sequence>MKKHSAFALAFALLHSLRVHSPPLHCLSWRHYFVAVHYQSLAGPSQFINRHPSPTVAHTSNLLHLRAFYGIGTSIARSA</sequence>
<reference evidence="2 3" key="1">
    <citation type="submission" date="2018-06" db="EMBL/GenBank/DDBJ databases">
        <title>A transcriptomic atlas of mushroom development highlights an independent origin of complex multicellularity.</title>
        <authorList>
            <consortium name="DOE Joint Genome Institute"/>
            <person name="Krizsan K."/>
            <person name="Almasi E."/>
            <person name="Merenyi Z."/>
            <person name="Sahu N."/>
            <person name="Viragh M."/>
            <person name="Koszo T."/>
            <person name="Mondo S."/>
            <person name="Kiss B."/>
            <person name="Balint B."/>
            <person name="Kues U."/>
            <person name="Barry K."/>
            <person name="Hegedus J.C."/>
            <person name="Henrissat B."/>
            <person name="Johnson J."/>
            <person name="Lipzen A."/>
            <person name="Ohm R."/>
            <person name="Nagy I."/>
            <person name="Pangilinan J."/>
            <person name="Yan J."/>
            <person name="Xiong Y."/>
            <person name="Grigoriev I.V."/>
            <person name="Hibbett D.S."/>
            <person name="Nagy L.G."/>
        </authorList>
    </citation>
    <scope>NUCLEOTIDE SEQUENCE [LARGE SCALE GENOMIC DNA]</scope>
    <source>
        <strain evidence="2 3">SZMC22713</strain>
    </source>
</reference>
<keyword evidence="3" id="KW-1185">Reference proteome</keyword>
<organism evidence="2 3">
    <name type="scientific">Rickenella mellea</name>
    <dbReference type="NCBI Taxonomy" id="50990"/>
    <lineage>
        <taxon>Eukaryota</taxon>
        <taxon>Fungi</taxon>
        <taxon>Dikarya</taxon>
        <taxon>Basidiomycota</taxon>
        <taxon>Agaricomycotina</taxon>
        <taxon>Agaricomycetes</taxon>
        <taxon>Hymenochaetales</taxon>
        <taxon>Rickenellaceae</taxon>
        <taxon>Rickenella</taxon>
    </lineage>
</organism>
<feature type="non-terminal residue" evidence="2">
    <location>
        <position position="1"/>
    </location>
</feature>
<accession>A0A4Y7PHG9</accession>
<feature type="chain" id="PRO_5021377234" description="Secreted protein" evidence="1">
    <location>
        <begin position="22"/>
        <end position="79"/>
    </location>
</feature>